<keyword evidence="2" id="KW-1185">Reference proteome</keyword>
<dbReference type="EMBL" id="RKQK01000002">
    <property type="protein sequence ID" value="RPE67316.1"/>
    <property type="molecule type" value="Genomic_DNA"/>
</dbReference>
<organism evidence="1 2">
    <name type="scientific">Pacificibacter maritimus</name>
    <dbReference type="NCBI Taxonomy" id="762213"/>
    <lineage>
        <taxon>Bacteria</taxon>
        <taxon>Pseudomonadati</taxon>
        <taxon>Pseudomonadota</taxon>
        <taxon>Alphaproteobacteria</taxon>
        <taxon>Rhodobacterales</taxon>
        <taxon>Roseobacteraceae</taxon>
        <taxon>Pacificibacter</taxon>
    </lineage>
</organism>
<proteinExistence type="predicted"/>
<gene>
    <name evidence="1" type="ORF">EDD53_1722</name>
</gene>
<sequence>MRILRIFENFKLRLFDIHEITSFQPYENERSQMCFITLLVDVVILQVERGWYTSAYNCLIRIRHFTLNLGLTLDLTHIPRGRHELVR</sequence>
<evidence type="ECO:0000313" key="1">
    <source>
        <dbReference type="EMBL" id="RPE67316.1"/>
    </source>
</evidence>
<name>A0A3N4U998_9RHOB</name>
<reference evidence="1 2" key="1">
    <citation type="submission" date="2018-11" db="EMBL/GenBank/DDBJ databases">
        <title>Genomic Encyclopedia of Type Strains, Phase IV (KMG-IV): sequencing the most valuable type-strain genomes for metagenomic binning, comparative biology and taxonomic classification.</title>
        <authorList>
            <person name="Goeker M."/>
        </authorList>
    </citation>
    <scope>NUCLEOTIDE SEQUENCE [LARGE SCALE GENOMIC DNA]</scope>
    <source>
        <strain evidence="1 2">DSM 104731</strain>
    </source>
</reference>
<dbReference type="Proteomes" id="UP000269689">
    <property type="component" value="Unassembled WGS sequence"/>
</dbReference>
<accession>A0A3N4U998</accession>
<protein>
    <submittedName>
        <fullName evidence="1">Uncharacterized protein</fullName>
    </submittedName>
</protein>
<evidence type="ECO:0000313" key="2">
    <source>
        <dbReference type="Proteomes" id="UP000269689"/>
    </source>
</evidence>
<comment type="caution">
    <text evidence="1">The sequence shown here is derived from an EMBL/GenBank/DDBJ whole genome shotgun (WGS) entry which is preliminary data.</text>
</comment>
<dbReference type="AlphaFoldDB" id="A0A3N4U998"/>